<organism evidence="1 2">
    <name type="scientific">Crystallibacter crystallopoietes</name>
    <dbReference type="NCBI Taxonomy" id="37928"/>
    <lineage>
        <taxon>Bacteria</taxon>
        <taxon>Bacillati</taxon>
        <taxon>Actinomycetota</taxon>
        <taxon>Actinomycetes</taxon>
        <taxon>Micrococcales</taxon>
        <taxon>Micrococcaceae</taxon>
        <taxon>Crystallibacter</taxon>
    </lineage>
</organism>
<proteinExistence type="predicted"/>
<sequence length="127" mass="12979">MPISRTAGTENDGDGRGLLIHSAGSLEQDAVAAILPSATNARAALGPATGIEVIIQGPGVKLLPMNSPATETVKSARQLDVSILACGNSMRSGGMEDKDLTTGIGTGPAATAHLAQRQWDGWAYARL</sequence>
<dbReference type="PANTHER" id="PTHR37691:SF1">
    <property type="entry name" value="BLR3518 PROTEIN"/>
    <property type="match status" value="1"/>
</dbReference>
<dbReference type="STRING" id="37928.SAMN04489742_0176"/>
<dbReference type="RefSeq" id="WP_021474742.1">
    <property type="nucleotide sequence ID" value="NZ_FNKH01000001.1"/>
</dbReference>
<name>A0A1H0XMD7_9MICC</name>
<reference evidence="1 2" key="1">
    <citation type="submission" date="2016-10" db="EMBL/GenBank/DDBJ databases">
        <authorList>
            <person name="de Groot N.N."/>
        </authorList>
    </citation>
    <scope>NUCLEOTIDE SEQUENCE [LARGE SCALE GENOMIC DNA]</scope>
    <source>
        <strain evidence="1 2">DSM 20117</strain>
    </source>
</reference>
<gene>
    <name evidence="1" type="ORF">SAMN04489742_0176</name>
</gene>
<keyword evidence="2" id="KW-1185">Reference proteome</keyword>
<evidence type="ECO:0000313" key="1">
    <source>
        <dbReference type="EMBL" id="SDQ03786.1"/>
    </source>
</evidence>
<accession>A0A1H0XMD7</accession>
<dbReference type="Gene3D" id="3.40.1260.10">
    <property type="entry name" value="DsrEFH-like"/>
    <property type="match status" value="1"/>
</dbReference>
<protein>
    <submittedName>
        <fullName evidence="1">Uncharacterized protein</fullName>
    </submittedName>
</protein>
<dbReference type="PANTHER" id="PTHR37691">
    <property type="entry name" value="BLR3518 PROTEIN"/>
    <property type="match status" value="1"/>
</dbReference>
<dbReference type="AlphaFoldDB" id="A0A1H0XMD7"/>
<dbReference type="EMBL" id="FNKH01000001">
    <property type="protein sequence ID" value="SDQ03786.1"/>
    <property type="molecule type" value="Genomic_DNA"/>
</dbReference>
<dbReference type="Proteomes" id="UP000181917">
    <property type="component" value="Unassembled WGS sequence"/>
</dbReference>
<dbReference type="InterPro" id="IPR027396">
    <property type="entry name" value="DsrEFH-like"/>
</dbReference>
<dbReference type="SUPFAM" id="SSF75169">
    <property type="entry name" value="DsrEFH-like"/>
    <property type="match status" value="1"/>
</dbReference>
<evidence type="ECO:0000313" key="2">
    <source>
        <dbReference type="Proteomes" id="UP000181917"/>
    </source>
</evidence>